<comment type="caution">
    <text evidence="1">The sequence shown here is derived from an EMBL/GenBank/DDBJ whole genome shotgun (WGS) entry which is preliminary data.</text>
</comment>
<dbReference type="Proteomes" id="UP001233999">
    <property type="component" value="Unassembled WGS sequence"/>
</dbReference>
<proteinExistence type="predicted"/>
<reference evidence="1" key="1">
    <citation type="journal article" date="2023" name="IScience">
        <title>Live-bearing cockroach genome reveals convergent evolutionary mechanisms linked to viviparity in insects and beyond.</title>
        <authorList>
            <person name="Fouks B."/>
            <person name="Harrison M.C."/>
            <person name="Mikhailova A.A."/>
            <person name="Marchal E."/>
            <person name="English S."/>
            <person name="Carruthers M."/>
            <person name="Jennings E.C."/>
            <person name="Chiamaka E.L."/>
            <person name="Frigard R.A."/>
            <person name="Pippel M."/>
            <person name="Attardo G.M."/>
            <person name="Benoit J.B."/>
            <person name="Bornberg-Bauer E."/>
            <person name="Tobe S.S."/>
        </authorList>
    </citation>
    <scope>NUCLEOTIDE SEQUENCE</scope>
    <source>
        <strain evidence="1">Stay&amp;Tobe</strain>
    </source>
</reference>
<dbReference type="EMBL" id="JASPKZ010000467">
    <property type="protein sequence ID" value="KAJ9599805.1"/>
    <property type="molecule type" value="Genomic_DNA"/>
</dbReference>
<dbReference type="AlphaFoldDB" id="A0AAD8AJB2"/>
<reference evidence="1" key="2">
    <citation type="submission" date="2023-05" db="EMBL/GenBank/DDBJ databases">
        <authorList>
            <person name="Fouks B."/>
        </authorList>
    </citation>
    <scope>NUCLEOTIDE SEQUENCE</scope>
    <source>
        <strain evidence="1">Stay&amp;Tobe</strain>
        <tissue evidence="1">Testes</tissue>
    </source>
</reference>
<name>A0AAD8AJB2_DIPPU</name>
<protein>
    <submittedName>
        <fullName evidence="1">Uncharacterized protein</fullName>
    </submittedName>
</protein>
<evidence type="ECO:0000313" key="2">
    <source>
        <dbReference type="Proteomes" id="UP001233999"/>
    </source>
</evidence>
<evidence type="ECO:0000313" key="1">
    <source>
        <dbReference type="EMBL" id="KAJ9599805.1"/>
    </source>
</evidence>
<sequence length="396" mass="44848">MACTVAKCSDMALVYGRTNGNSREAKLLRGDMGYIPCSETFLARKANCTDSNLEEAGLDRVAEEPSISTQSAPHENGITHSTVWAVLREQQQHHHHPQRLAIPGLFAEVRQNVEIPVSELKDAILNTCSSITAFPNILASSRKHPVRPNVRILCSYECRKYYVFEIINACLSETLRNGEKPLSQKQSLFLVSQLSENLLERSYRKGLKETDEHSFQSRKGCNYYYRLSEQGMVVNLIMLCYSVLLYILYCTVQCVAACSSEYQTQHEVGETSRIRCNSITNDVDIYISAIFKRHVKKLPSTPATPPYKQKRELKCYSKVVVLVTTNKLRNAKPPPLRNWTTWSRFGKVPVASENPSLEGPRSICRHTEHCDALLSGIISRYNRNGSHSEFNCHRLA</sequence>
<keyword evidence="2" id="KW-1185">Reference proteome</keyword>
<organism evidence="1 2">
    <name type="scientific">Diploptera punctata</name>
    <name type="common">Pacific beetle cockroach</name>
    <dbReference type="NCBI Taxonomy" id="6984"/>
    <lineage>
        <taxon>Eukaryota</taxon>
        <taxon>Metazoa</taxon>
        <taxon>Ecdysozoa</taxon>
        <taxon>Arthropoda</taxon>
        <taxon>Hexapoda</taxon>
        <taxon>Insecta</taxon>
        <taxon>Pterygota</taxon>
        <taxon>Neoptera</taxon>
        <taxon>Polyneoptera</taxon>
        <taxon>Dictyoptera</taxon>
        <taxon>Blattodea</taxon>
        <taxon>Blaberoidea</taxon>
        <taxon>Blaberidae</taxon>
        <taxon>Diplopterinae</taxon>
        <taxon>Diploptera</taxon>
    </lineage>
</organism>
<gene>
    <name evidence="1" type="ORF">L9F63_009845</name>
</gene>
<accession>A0AAD8AJB2</accession>
<feature type="non-terminal residue" evidence="1">
    <location>
        <position position="396"/>
    </location>
</feature>